<dbReference type="InterPro" id="IPR017907">
    <property type="entry name" value="Znf_RING_CS"/>
</dbReference>
<evidence type="ECO:0000256" key="3">
    <source>
        <dbReference type="ARBA" id="ARBA00022833"/>
    </source>
</evidence>
<dbReference type="EMBL" id="CAJOBC010007784">
    <property type="protein sequence ID" value="CAF3942952.1"/>
    <property type="molecule type" value="Genomic_DNA"/>
</dbReference>
<evidence type="ECO:0000256" key="4">
    <source>
        <dbReference type="PROSITE-ProRule" id="PRU00723"/>
    </source>
</evidence>
<evidence type="ECO:0000313" key="12">
    <source>
        <dbReference type="Proteomes" id="UP000663829"/>
    </source>
</evidence>
<feature type="compositionally biased region" description="Basic and acidic residues" evidence="5">
    <location>
        <begin position="245"/>
        <end position="257"/>
    </location>
</feature>
<dbReference type="Proteomes" id="UP000681722">
    <property type="component" value="Unassembled WGS sequence"/>
</dbReference>
<dbReference type="EMBL" id="CAJNOK010005443">
    <property type="protein sequence ID" value="CAF0972535.1"/>
    <property type="molecule type" value="Genomic_DNA"/>
</dbReference>
<dbReference type="EMBL" id="CAJNOQ010007783">
    <property type="protein sequence ID" value="CAF1178753.1"/>
    <property type="molecule type" value="Genomic_DNA"/>
</dbReference>
<evidence type="ECO:0000259" key="7">
    <source>
        <dbReference type="PROSITE" id="PS50103"/>
    </source>
</evidence>
<dbReference type="AlphaFoldDB" id="A0A814UWG5"/>
<dbReference type="Proteomes" id="UP000682733">
    <property type="component" value="Unassembled WGS sequence"/>
</dbReference>
<keyword evidence="1 4" id="KW-0479">Metal-binding</keyword>
<feature type="region of interest" description="Disordered" evidence="5">
    <location>
        <begin position="211"/>
        <end position="257"/>
    </location>
</feature>
<feature type="domain" description="C3H1-type" evidence="7">
    <location>
        <begin position="179"/>
        <end position="207"/>
    </location>
</feature>
<organism evidence="9 12">
    <name type="scientific">Didymodactylos carnosus</name>
    <dbReference type="NCBI Taxonomy" id="1234261"/>
    <lineage>
        <taxon>Eukaryota</taxon>
        <taxon>Metazoa</taxon>
        <taxon>Spiralia</taxon>
        <taxon>Gnathifera</taxon>
        <taxon>Rotifera</taxon>
        <taxon>Eurotatoria</taxon>
        <taxon>Bdelloidea</taxon>
        <taxon>Philodinida</taxon>
        <taxon>Philodinidae</taxon>
        <taxon>Didymodactylos</taxon>
    </lineage>
</organism>
<evidence type="ECO:0000313" key="10">
    <source>
        <dbReference type="EMBL" id="CAF3743852.1"/>
    </source>
</evidence>
<dbReference type="Proteomes" id="UP000677228">
    <property type="component" value="Unassembled WGS sequence"/>
</dbReference>
<feature type="compositionally biased region" description="Low complexity" evidence="5">
    <location>
        <begin position="60"/>
        <end position="88"/>
    </location>
</feature>
<feature type="compositionally biased region" description="Low complexity" evidence="5">
    <location>
        <begin position="235"/>
        <end position="244"/>
    </location>
</feature>
<dbReference type="SMART" id="SM00356">
    <property type="entry name" value="ZnF_C3H1"/>
    <property type="match status" value="1"/>
</dbReference>
<dbReference type="InterPro" id="IPR001841">
    <property type="entry name" value="Znf_RING"/>
</dbReference>
<feature type="compositionally biased region" description="Basic residues" evidence="5">
    <location>
        <begin position="108"/>
        <end position="127"/>
    </location>
</feature>
<keyword evidence="2 4" id="KW-0863">Zinc-finger</keyword>
<feature type="compositionally biased region" description="Low complexity" evidence="5">
    <location>
        <begin position="35"/>
        <end position="49"/>
    </location>
</feature>
<evidence type="ECO:0008006" key="13">
    <source>
        <dbReference type="Google" id="ProtNLM"/>
    </source>
</evidence>
<dbReference type="Gene3D" id="3.30.40.10">
    <property type="entry name" value="Zinc/RING finger domain, C3HC4 (zinc finger)"/>
    <property type="match status" value="1"/>
</dbReference>
<gene>
    <name evidence="9" type="ORF">GPM918_LOCUS22583</name>
    <name evidence="8" type="ORF">OVA965_LOCUS13176</name>
    <name evidence="11" type="ORF">SRO942_LOCUS22582</name>
    <name evidence="10" type="ORF">TMI583_LOCUS13179</name>
</gene>
<evidence type="ECO:0000313" key="8">
    <source>
        <dbReference type="EMBL" id="CAF0972535.1"/>
    </source>
</evidence>
<evidence type="ECO:0000256" key="5">
    <source>
        <dbReference type="SAM" id="MobiDB-lite"/>
    </source>
</evidence>
<dbReference type="InterPro" id="IPR013083">
    <property type="entry name" value="Znf_RING/FYVE/PHD"/>
</dbReference>
<comment type="caution">
    <text evidence="9">The sequence shown here is derived from an EMBL/GenBank/DDBJ whole genome shotgun (WGS) entry which is preliminary data.</text>
</comment>
<dbReference type="Pfam" id="PF13639">
    <property type="entry name" value="zf-RING_2"/>
    <property type="match status" value="1"/>
</dbReference>
<sequence>MSSERSISPDPIVERPGKSRSSGGYRGENADAGISQVSSAGASQVVQSARPPKRYREMSGSRSGSRSMTRSRSPSLSRSGGSRSPHSVSPDHLKSNAGGNGPAGDGRSKHRQEHSSSSKKKKSKRRSGSTELDRYDCGICLENVPNSKRLFGVLDNCDHVFCYECIVGWKRSKYSNQESARSLPCRYYLRHGFCRFSDRCFYDHREAARQYRQQHGSGGGSSGGSSHHEYHRSHYYSQRSPSPSREYRRREHRERAY</sequence>
<keyword evidence="12" id="KW-1185">Reference proteome</keyword>
<accession>A0A814UWG5</accession>
<feature type="domain" description="RING-type" evidence="6">
    <location>
        <begin position="137"/>
        <end position="185"/>
    </location>
</feature>
<feature type="region of interest" description="Disordered" evidence="5">
    <location>
        <begin position="1"/>
        <end position="129"/>
    </location>
</feature>
<dbReference type="PROSITE" id="PS00518">
    <property type="entry name" value="ZF_RING_1"/>
    <property type="match status" value="1"/>
</dbReference>
<dbReference type="InterPro" id="IPR000571">
    <property type="entry name" value="Znf_CCCH"/>
</dbReference>
<dbReference type="Pfam" id="PF00642">
    <property type="entry name" value="zf-CCCH"/>
    <property type="match status" value="1"/>
</dbReference>
<dbReference type="SUPFAM" id="SSF57850">
    <property type="entry name" value="RING/U-box"/>
    <property type="match status" value="1"/>
</dbReference>
<evidence type="ECO:0000313" key="11">
    <source>
        <dbReference type="EMBL" id="CAF3942952.1"/>
    </source>
</evidence>
<evidence type="ECO:0000256" key="2">
    <source>
        <dbReference type="ARBA" id="ARBA00022771"/>
    </source>
</evidence>
<dbReference type="GO" id="GO:0008270">
    <property type="term" value="F:zinc ion binding"/>
    <property type="evidence" value="ECO:0007669"/>
    <property type="project" value="UniProtKB-KW"/>
</dbReference>
<evidence type="ECO:0000259" key="6">
    <source>
        <dbReference type="PROSITE" id="PS50089"/>
    </source>
</evidence>
<dbReference type="PROSITE" id="PS50089">
    <property type="entry name" value="ZF_RING_2"/>
    <property type="match status" value="1"/>
</dbReference>
<keyword evidence="3 4" id="KW-0862">Zinc</keyword>
<protein>
    <recommendedName>
        <fullName evidence="13">RING-type E3 ubiquitin transferase</fullName>
    </recommendedName>
</protein>
<feature type="zinc finger region" description="C3H1-type" evidence="4">
    <location>
        <begin position="179"/>
        <end position="207"/>
    </location>
</feature>
<proteinExistence type="predicted"/>
<dbReference type="SUPFAM" id="SSF90229">
    <property type="entry name" value="CCCH zinc finger"/>
    <property type="match status" value="1"/>
</dbReference>
<dbReference type="PROSITE" id="PS50103">
    <property type="entry name" value="ZF_C3H1"/>
    <property type="match status" value="1"/>
</dbReference>
<evidence type="ECO:0000256" key="1">
    <source>
        <dbReference type="ARBA" id="ARBA00022723"/>
    </source>
</evidence>
<evidence type="ECO:0000313" key="9">
    <source>
        <dbReference type="EMBL" id="CAF1178753.1"/>
    </source>
</evidence>
<dbReference type="Proteomes" id="UP000663829">
    <property type="component" value="Unassembled WGS sequence"/>
</dbReference>
<reference evidence="9" key="1">
    <citation type="submission" date="2021-02" db="EMBL/GenBank/DDBJ databases">
        <authorList>
            <person name="Nowell W R."/>
        </authorList>
    </citation>
    <scope>NUCLEOTIDE SEQUENCE</scope>
</reference>
<dbReference type="InterPro" id="IPR036855">
    <property type="entry name" value="Znf_CCCH_sf"/>
</dbReference>
<name>A0A814UWG5_9BILA</name>
<dbReference type="OrthoDB" id="250836at2759"/>
<dbReference type="EMBL" id="CAJOBA010005449">
    <property type="protein sequence ID" value="CAF3743852.1"/>
    <property type="molecule type" value="Genomic_DNA"/>
</dbReference>